<reference evidence="3" key="1">
    <citation type="submission" date="2017-07" db="EMBL/GenBank/DDBJ databases">
        <title>Taro Niue Genome Assembly and Annotation.</title>
        <authorList>
            <person name="Atibalentja N."/>
            <person name="Keating K."/>
            <person name="Fields C.J."/>
        </authorList>
    </citation>
    <scope>NUCLEOTIDE SEQUENCE</scope>
    <source>
        <strain evidence="3">Niue_2</strain>
        <tissue evidence="3">Leaf</tissue>
    </source>
</reference>
<feature type="coiled-coil region" evidence="1">
    <location>
        <begin position="179"/>
        <end position="227"/>
    </location>
</feature>
<feature type="region of interest" description="Disordered" evidence="2">
    <location>
        <begin position="126"/>
        <end position="170"/>
    </location>
</feature>
<gene>
    <name evidence="3" type="ORF">Taro_029992</name>
</gene>
<dbReference type="AlphaFoldDB" id="A0A843VYV1"/>
<proteinExistence type="predicted"/>
<evidence type="ECO:0000256" key="1">
    <source>
        <dbReference type="SAM" id="Coils"/>
    </source>
</evidence>
<accession>A0A843VYV1</accession>
<evidence type="ECO:0000256" key="2">
    <source>
        <dbReference type="SAM" id="MobiDB-lite"/>
    </source>
</evidence>
<dbReference type="Proteomes" id="UP000652761">
    <property type="component" value="Unassembled WGS sequence"/>
</dbReference>
<dbReference type="InterPro" id="IPR044952">
    <property type="entry name" value="SUV2"/>
</dbReference>
<keyword evidence="4" id="KW-1185">Reference proteome</keyword>
<sequence>MSSEQGDDVWGDEDFLNALIQATEDASAAALSSGGAPSTFPRDPSRPAPPEPSGNPMAAASADASWYSPFERLPPASLPPLPPVLVAPTAPALAALPYSGARAAWNDWDNPFADGNLAGLAFDGGGGNREFDFSPPRELSQREKRTDSRGAAEERVSVKPSGLKSVGRGRVSAGGVRVEKEKDKEIERLKRELERVLKKLDRVEHEHNELQNDRSKKEKELECAFSEIMARDAELESLKKEKLLPSRQDHSLATLEPHCARISIEQDVQFPVSEVKGAQGLPYHVVEKSHDIADEPAAPLRDPSLDFCLPESYARKRKKLQCDEPSAASESNHRIMEDDGLSTSNGCFIQSALPPKKHVQLHHAKAVGIQTELDNSHLATGDGSSLRDISSKLLWIWGSPSERISGRHLVSRLLVSCSTDLYVLFRFIGIPSNINMEMLSKEFFDVALHDPMHSVQSSEAQKVSKLYSIMMKIRNDVAHLDDLLDILIELCVLGDCTLLRDNIVITQSRENMFQGERRIEALTRGMEYQETENGCNIDQNSVALLSGSFGLQDPLNDEYRSSSSRSSPSWSCWISLFQTMHKIVVSNTKANIQAEALTVMNLILLQNDPISERGKLGLIPSFTSVSYVLHKQVDLCTKRQAVKLLFLLLNCPKLLRIFCFGHNGENEQMESAVGQDEAKKLQESISTIPGGLADCMTHGGNCIQELLLSKEAIILLAFIASSGKSGFQILLSPISKQSNFLELLVKVLASQMDTQMGSESQDTHKERTALIREALILLNRLASHTVYSKPTLRVLTQNATMAILTVDVANRICQKMNNYLKHDSTKKSQMEAEIVDLARLFRTRILSYLGENSS</sequence>
<evidence type="ECO:0000313" key="4">
    <source>
        <dbReference type="Proteomes" id="UP000652761"/>
    </source>
</evidence>
<protein>
    <submittedName>
        <fullName evidence="3">Uncharacterized protein</fullName>
    </submittedName>
</protein>
<name>A0A843VYV1_COLES</name>
<dbReference type="PANTHER" id="PTHR35761">
    <property type="entry name" value="ATR INTERACTING PROTEIN"/>
    <property type="match status" value="1"/>
</dbReference>
<feature type="compositionally biased region" description="Basic and acidic residues" evidence="2">
    <location>
        <begin position="139"/>
        <end position="157"/>
    </location>
</feature>
<keyword evidence="1" id="KW-0175">Coiled coil</keyword>
<evidence type="ECO:0000313" key="3">
    <source>
        <dbReference type="EMBL" id="MQL97303.1"/>
    </source>
</evidence>
<dbReference type="GO" id="GO:0006974">
    <property type="term" value="P:DNA damage response"/>
    <property type="evidence" value="ECO:0007669"/>
    <property type="project" value="InterPro"/>
</dbReference>
<dbReference type="OrthoDB" id="645074at2759"/>
<organism evidence="3 4">
    <name type="scientific">Colocasia esculenta</name>
    <name type="common">Wild taro</name>
    <name type="synonym">Arum esculentum</name>
    <dbReference type="NCBI Taxonomy" id="4460"/>
    <lineage>
        <taxon>Eukaryota</taxon>
        <taxon>Viridiplantae</taxon>
        <taxon>Streptophyta</taxon>
        <taxon>Embryophyta</taxon>
        <taxon>Tracheophyta</taxon>
        <taxon>Spermatophyta</taxon>
        <taxon>Magnoliopsida</taxon>
        <taxon>Liliopsida</taxon>
        <taxon>Araceae</taxon>
        <taxon>Aroideae</taxon>
        <taxon>Colocasieae</taxon>
        <taxon>Colocasia</taxon>
    </lineage>
</organism>
<feature type="region of interest" description="Disordered" evidence="2">
    <location>
        <begin position="26"/>
        <end position="62"/>
    </location>
</feature>
<dbReference type="PANTHER" id="PTHR35761:SF1">
    <property type="entry name" value="PROTEIN SENSITIVE TO UV 2"/>
    <property type="match status" value="1"/>
</dbReference>
<comment type="caution">
    <text evidence="3">The sequence shown here is derived from an EMBL/GenBank/DDBJ whole genome shotgun (WGS) entry which is preliminary data.</text>
</comment>
<feature type="compositionally biased region" description="Low complexity" evidence="2">
    <location>
        <begin position="26"/>
        <end position="42"/>
    </location>
</feature>
<dbReference type="EMBL" id="NMUH01002030">
    <property type="protein sequence ID" value="MQL97303.1"/>
    <property type="molecule type" value="Genomic_DNA"/>
</dbReference>